<reference evidence="3" key="2">
    <citation type="journal article" date="2024" name="Nature">
        <title>Anoxygenic phototroph of the Chloroflexota uses a type I reaction centre.</title>
        <authorList>
            <person name="Tsuji J.M."/>
            <person name="Shaw N.A."/>
            <person name="Nagashima S."/>
            <person name="Venkiteswaran J.J."/>
            <person name="Schiff S.L."/>
            <person name="Watanabe T."/>
            <person name="Fukui M."/>
            <person name="Hanada S."/>
            <person name="Tank M."/>
            <person name="Neufeld J.D."/>
        </authorList>
    </citation>
    <scope>NUCLEOTIDE SEQUENCE</scope>
    <source>
        <strain evidence="3">L227-S17</strain>
    </source>
</reference>
<evidence type="ECO:0000313" key="2">
    <source>
        <dbReference type="EMBL" id="NWJ45649.1"/>
    </source>
</evidence>
<dbReference type="SUPFAM" id="SSF69593">
    <property type="entry name" value="Glycerol-3-phosphate (1)-acyltransferase"/>
    <property type="match status" value="1"/>
</dbReference>
<keyword evidence="2" id="KW-0012">Acyltransferase</keyword>
<evidence type="ECO:0000259" key="1">
    <source>
        <dbReference type="SMART" id="SM00563"/>
    </source>
</evidence>
<gene>
    <name evidence="2" type="ORF">HXX08_07200</name>
    <name evidence="3" type="ORF">OZ401_000786</name>
</gene>
<dbReference type="EMBL" id="JACATZ010000001">
    <property type="protein sequence ID" value="NWJ45649.1"/>
    <property type="molecule type" value="Genomic_DNA"/>
</dbReference>
<proteinExistence type="predicted"/>
<dbReference type="AlphaFoldDB" id="A0A8T7M113"/>
<dbReference type="CDD" id="cd06551">
    <property type="entry name" value="LPLAT"/>
    <property type="match status" value="1"/>
</dbReference>
<organism evidence="2 4">
    <name type="scientific">Candidatus Chlorohelix allophototropha</name>
    <dbReference type="NCBI Taxonomy" id="3003348"/>
    <lineage>
        <taxon>Bacteria</taxon>
        <taxon>Bacillati</taxon>
        <taxon>Chloroflexota</taxon>
        <taxon>Chloroflexia</taxon>
        <taxon>Candidatus Chloroheliales</taxon>
        <taxon>Candidatus Chloroheliaceae</taxon>
        <taxon>Candidatus Chlorohelix</taxon>
    </lineage>
</organism>
<dbReference type="SMART" id="SM00563">
    <property type="entry name" value="PlsC"/>
    <property type="match status" value="1"/>
</dbReference>
<protein>
    <submittedName>
        <fullName evidence="2">1-acyl-sn-glycerol-3-phosphate acyltransferase</fullName>
    </submittedName>
    <submittedName>
        <fullName evidence="3">Lysophospholipid acyltransferase family protein</fullName>
    </submittedName>
</protein>
<accession>A0A8T7M113</accession>
<dbReference type="Pfam" id="PF01553">
    <property type="entry name" value="Acyltransferase"/>
    <property type="match status" value="1"/>
</dbReference>
<evidence type="ECO:0000313" key="4">
    <source>
        <dbReference type="Proteomes" id="UP000521676"/>
    </source>
</evidence>
<reference evidence="2 4" key="1">
    <citation type="submission" date="2020-06" db="EMBL/GenBank/DDBJ databases">
        <title>Anoxygenic phototrophic Chloroflexota member uses a Type I reaction center.</title>
        <authorList>
            <person name="Tsuji J.M."/>
            <person name="Shaw N.A."/>
            <person name="Nagashima S."/>
            <person name="Venkiteswaran J."/>
            <person name="Schiff S.L."/>
            <person name="Hanada S."/>
            <person name="Tank M."/>
            <person name="Neufeld J.D."/>
        </authorList>
    </citation>
    <scope>NUCLEOTIDE SEQUENCE [LARGE SCALE GENOMIC DNA]</scope>
    <source>
        <strain evidence="2">L227-S17</strain>
    </source>
</reference>
<evidence type="ECO:0000313" key="3">
    <source>
        <dbReference type="EMBL" id="WJW67519.1"/>
    </source>
</evidence>
<dbReference type="RefSeq" id="WP_341469412.1">
    <property type="nucleotide sequence ID" value="NZ_CP128399.1"/>
</dbReference>
<dbReference type="EMBL" id="CP128399">
    <property type="protein sequence ID" value="WJW67519.1"/>
    <property type="molecule type" value="Genomic_DNA"/>
</dbReference>
<dbReference type="Proteomes" id="UP001431572">
    <property type="component" value="Chromosome 1"/>
</dbReference>
<keyword evidence="5" id="KW-1185">Reference proteome</keyword>
<name>A0A8T7M113_9CHLR</name>
<keyword evidence="2" id="KW-0808">Transferase</keyword>
<evidence type="ECO:0000313" key="5">
    <source>
        <dbReference type="Proteomes" id="UP001431572"/>
    </source>
</evidence>
<feature type="domain" description="Phospholipid/glycerol acyltransferase" evidence="1">
    <location>
        <begin position="48"/>
        <end position="167"/>
    </location>
</feature>
<dbReference type="InterPro" id="IPR002123">
    <property type="entry name" value="Plipid/glycerol_acylTrfase"/>
</dbReference>
<dbReference type="GO" id="GO:0016746">
    <property type="term" value="F:acyltransferase activity"/>
    <property type="evidence" value="ECO:0007669"/>
    <property type="project" value="UniProtKB-KW"/>
</dbReference>
<sequence>MIPARKNFLGELLVFGIARRSVWRAFHSVHMRVAEPLPLPPSKLDAPIIFYVNHSSWWDGYLAHLISRQVYNLSPYLMMDEQQLSRYPFFAWAGCFGVNRNDAREALKSLEYIVKELKQKSPCILWMFPQGEIMPLELRPLGFHSGLGWLVRELGDCYIAPVSFRFDFLREQYPDIFINIGKFTRFRAGEKINTRKLTAQLEETLTLDLDCLRDDVSNGRLADFETIVQGKSSTDIVFSFIVEKLLRIKPKEA</sequence>
<dbReference type="Proteomes" id="UP000521676">
    <property type="component" value="Unassembled WGS sequence"/>
</dbReference>